<dbReference type="RefSeq" id="WP_004436850.1">
    <property type="nucleotide sequence ID" value="NZ_AFEU01000003.1"/>
</dbReference>
<feature type="transmembrane region" description="Helical" evidence="1">
    <location>
        <begin position="6"/>
        <end position="27"/>
    </location>
</feature>
<comment type="caution">
    <text evidence="2">The sequence shown here is derived from an EMBL/GenBank/DDBJ whole genome shotgun (WGS) entry which is preliminary data.</text>
</comment>
<reference evidence="2 3" key="1">
    <citation type="journal article" date="2012" name="Appl. Environ. Microbiol.">
        <title>Genome Sequence of Thermotolerant Bacillus methanolicus: Features and Regulation Related to Methylotrophy and Production of L-Lysine and L-Glutamate from Methanol.</title>
        <authorList>
            <person name="Heggeset T.M."/>
            <person name="Krog A."/>
            <person name="Balzer S."/>
            <person name="Wentzel A."/>
            <person name="Ellingsen T.E."/>
            <person name="Brautaset T."/>
        </authorList>
    </citation>
    <scope>NUCLEOTIDE SEQUENCE [LARGE SCALE GENOMIC DNA]</scope>
    <source>
        <strain evidence="2 3">PB1</strain>
    </source>
</reference>
<dbReference type="AlphaFoldDB" id="I3DW00"/>
<dbReference type="STRING" id="997296.PB1_12714"/>
<gene>
    <name evidence="2" type="ORF">PB1_12714</name>
</gene>
<organism evidence="2 3">
    <name type="scientific">Bacillus methanolicus PB1</name>
    <dbReference type="NCBI Taxonomy" id="997296"/>
    <lineage>
        <taxon>Bacteria</taxon>
        <taxon>Bacillati</taxon>
        <taxon>Bacillota</taxon>
        <taxon>Bacilli</taxon>
        <taxon>Bacillales</taxon>
        <taxon>Bacillaceae</taxon>
        <taxon>Bacillus</taxon>
    </lineage>
</organism>
<name>I3DW00_BACMT</name>
<dbReference type="EMBL" id="AFEU01000003">
    <property type="protein sequence ID" value="EIJ78421.1"/>
    <property type="molecule type" value="Genomic_DNA"/>
</dbReference>
<evidence type="ECO:0000313" key="3">
    <source>
        <dbReference type="Proteomes" id="UP000010523"/>
    </source>
</evidence>
<dbReference type="OrthoDB" id="9804829at2"/>
<sequence>MFRTIWTVIGIGFVNLFFVLGPLLGLLGLLGAGWISGIAGILSPFIMFVCAIAFPGTFEWFDVFVSIAFCGIGLFITIGMYYITIGVKKCFLRYLKYNAAILKGGMMHD</sequence>
<feature type="transmembrane region" description="Helical" evidence="1">
    <location>
        <begin position="60"/>
        <end position="83"/>
    </location>
</feature>
<feature type="transmembrane region" description="Helical" evidence="1">
    <location>
        <begin position="34"/>
        <end position="54"/>
    </location>
</feature>
<keyword evidence="1" id="KW-0472">Membrane</keyword>
<proteinExistence type="predicted"/>
<protein>
    <submittedName>
        <fullName evidence="2">Uncharacterized protein</fullName>
    </submittedName>
</protein>
<keyword evidence="1" id="KW-0812">Transmembrane</keyword>
<evidence type="ECO:0000313" key="2">
    <source>
        <dbReference type="EMBL" id="EIJ78421.1"/>
    </source>
</evidence>
<keyword evidence="3" id="KW-1185">Reference proteome</keyword>
<accession>I3DW00</accession>
<evidence type="ECO:0000256" key="1">
    <source>
        <dbReference type="SAM" id="Phobius"/>
    </source>
</evidence>
<dbReference type="eggNOG" id="COG4709">
    <property type="taxonomic scope" value="Bacteria"/>
</dbReference>
<keyword evidence="1" id="KW-1133">Transmembrane helix</keyword>
<dbReference type="Proteomes" id="UP000010523">
    <property type="component" value="Unassembled WGS sequence"/>
</dbReference>